<dbReference type="Pfam" id="PF07687">
    <property type="entry name" value="M20_dimer"/>
    <property type="match status" value="1"/>
</dbReference>
<evidence type="ECO:0000313" key="7">
    <source>
        <dbReference type="EMBL" id="QMW03536.1"/>
    </source>
</evidence>
<dbReference type="CDD" id="cd05651">
    <property type="entry name" value="M20_ArgE_DapE-like"/>
    <property type="match status" value="1"/>
</dbReference>
<dbReference type="Gene3D" id="3.30.70.360">
    <property type="match status" value="1"/>
</dbReference>
<dbReference type="InterPro" id="IPR002933">
    <property type="entry name" value="Peptidase_M20"/>
</dbReference>
<dbReference type="AlphaFoldDB" id="A0A7G5GXE4"/>
<comment type="cofactor">
    <cofactor evidence="1">
        <name>Zn(2+)</name>
        <dbReference type="ChEBI" id="CHEBI:29105"/>
    </cofactor>
</comment>
<evidence type="ECO:0000256" key="2">
    <source>
        <dbReference type="ARBA" id="ARBA00022723"/>
    </source>
</evidence>
<gene>
    <name evidence="7" type="ORF">H3H32_00775</name>
</gene>
<keyword evidence="5" id="KW-0170">Cobalt</keyword>
<accession>A0A7G5GXE4</accession>
<keyword evidence="3 7" id="KW-0378">Hydrolase</keyword>
<dbReference type="PANTHER" id="PTHR43808">
    <property type="entry name" value="ACETYLORNITHINE DEACETYLASE"/>
    <property type="match status" value="1"/>
</dbReference>
<feature type="domain" description="Peptidase M20 dimerisation" evidence="6">
    <location>
        <begin position="176"/>
        <end position="279"/>
    </location>
</feature>
<dbReference type="GO" id="GO:0006526">
    <property type="term" value="P:L-arginine biosynthetic process"/>
    <property type="evidence" value="ECO:0007669"/>
    <property type="project" value="TreeGrafter"/>
</dbReference>
<organism evidence="7 8">
    <name type="scientific">Spirosoma foliorum</name>
    <dbReference type="NCBI Taxonomy" id="2710596"/>
    <lineage>
        <taxon>Bacteria</taxon>
        <taxon>Pseudomonadati</taxon>
        <taxon>Bacteroidota</taxon>
        <taxon>Cytophagia</taxon>
        <taxon>Cytophagales</taxon>
        <taxon>Cytophagaceae</taxon>
        <taxon>Spirosoma</taxon>
    </lineage>
</organism>
<dbReference type="EMBL" id="CP059732">
    <property type="protein sequence ID" value="QMW03536.1"/>
    <property type="molecule type" value="Genomic_DNA"/>
</dbReference>
<keyword evidence="4" id="KW-0862">Zinc</keyword>
<evidence type="ECO:0000256" key="5">
    <source>
        <dbReference type="ARBA" id="ARBA00023285"/>
    </source>
</evidence>
<dbReference type="Proteomes" id="UP000515369">
    <property type="component" value="Chromosome"/>
</dbReference>
<sequence length="361" mass="39841">MTQPDAQQATQIALSADARALLKQLIATPSFSRQEEHTATLIEAFLREKQIPFNRLKNNVWAQNYHFDPDKPTLLLNSHHDTVKVNPSWTLDPFEPLERDDKLFGLGSNDAGGCLVSLLATFAYFYDRPGMRYNIVMAATAEEEISGRDGLELLLPELPPISFAIVGEPTEMQLAIAEKGLLVLDCTAHGVSGHAARNEGDNAIYKAIRDINWLTTYQFPKVSPTLGPIKLSVTIINAGTQHNVVPDTCTFTIDVRVTEQYTLEEVIDTIRKNIEAEVKPRSIRLKPSSIPADHPIVQAGLALGRHTYGSPTTSDQAVLNCPSLKCGPGHSGRSHSADEFIYIREITEGVTGYIQMLEQII</sequence>
<dbReference type="InterPro" id="IPR036264">
    <property type="entry name" value="Bact_exopeptidase_dim_dom"/>
</dbReference>
<dbReference type="Pfam" id="PF01546">
    <property type="entry name" value="Peptidase_M20"/>
    <property type="match status" value="1"/>
</dbReference>
<name>A0A7G5GXE4_9BACT</name>
<evidence type="ECO:0000256" key="3">
    <source>
        <dbReference type="ARBA" id="ARBA00022801"/>
    </source>
</evidence>
<dbReference type="PANTHER" id="PTHR43808:SF31">
    <property type="entry name" value="N-ACETYL-L-CITRULLINE DEACETYLASE"/>
    <property type="match status" value="1"/>
</dbReference>
<proteinExistence type="predicted"/>
<evidence type="ECO:0000259" key="6">
    <source>
        <dbReference type="Pfam" id="PF07687"/>
    </source>
</evidence>
<dbReference type="KEGG" id="sfol:H3H32_00775"/>
<evidence type="ECO:0000256" key="4">
    <source>
        <dbReference type="ARBA" id="ARBA00022833"/>
    </source>
</evidence>
<dbReference type="RefSeq" id="WP_182460793.1">
    <property type="nucleotide sequence ID" value="NZ_CP059732.1"/>
</dbReference>
<dbReference type="Gene3D" id="3.40.630.10">
    <property type="entry name" value="Zn peptidases"/>
    <property type="match status" value="1"/>
</dbReference>
<dbReference type="PROSITE" id="PS00758">
    <property type="entry name" value="ARGE_DAPE_CPG2_1"/>
    <property type="match status" value="1"/>
</dbReference>
<dbReference type="SUPFAM" id="SSF53187">
    <property type="entry name" value="Zn-dependent exopeptidases"/>
    <property type="match status" value="1"/>
</dbReference>
<keyword evidence="8" id="KW-1185">Reference proteome</keyword>
<dbReference type="InterPro" id="IPR001261">
    <property type="entry name" value="ArgE/DapE_CS"/>
</dbReference>
<dbReference type="GO" id="GO:0046872">
    <property type="term" value="F:metal ion binding"/>
    <property type="evidence" value="ECO:0007669"/>
    <property type="project" value="UniProtKB-KW"/>
</dbReference>
<evidence type="ECO:0000256" key="1">
    <source>
        <dbReference type="ARBA" id="ARBA00001947"/>
    </source>
</evidence>
<protein>
    <submittedName>
        <fullName evidence="7">M20 family metallo-hydrolase</fullName>
    </submittedName>
</protein>
<dbReference type="InterPro" id="IPR050072">
    <property type="entry name" value="Peptidase_M20A"/>
</dbReference>
<dbReference type="InterPro" id="IPR011650">
    <property type="entry name" value="Peptidase_M20_dimer"/>
</dbReference>
<keyword evidence="2" id="KW-0479">Metal-binding</keyword>
<reference evidence="7 8" key="1">
    <citation type="submission" date="2020-07" db="EMBL/GenBank/DDBJ databases">
        <title>Spirosoma foliorum sp. nov., isolated from the leaves on the Nejang mountain Korea, Republic of.</title>
        <authorList>
            <person name="Ho H."/>
            <person name="Lee Y.-J."/>
            <person name="Nurcahyanto D.-A."/>
            <person name="Kim S.-G."/>
        </authorList>
    </citation>
    <scope>NUCLEOTIDE SEQUENCE [LARGE SCALE GENOMIC DNA]</scope>
    <source>
        <strain evidence="7 8">PL0136</strain>
    </source>
</reference>
<evidence type="ECO:0000313" key="8">
    <source>
        <dbReference type="Proteomes" id="UP000515369"/>
    </source>
</evidence>
<dbReference type="SUPFAM" id="SSF55031">
    <property type="entry name" value="Bacterial exopeptidase dimerisation domain"/>
    <property type="match status" value="1"/>
</dbReference>
<dbReference type="GO" id="GO:0008777">
    <property type="term" value="F:acetylornithine deacetylase activity"/>
    <property type="evidence" value="ECO:0007669"/>
    <property type="project" value="TreeGrafter"/>
</dbReference>